<gene>
    <name evidence="3" type="ORF">AFR_37190</name>
</gene>
<dbReference type="Gene3D" id="3.30.70.270">
    <property type="match status" value="1"/>
</dbReference>
<feature type="transmembrane region" description="Helical" evidence="1">
    <location>
        <begin position="211"/>
        <end position="230"/>
    </location>
</feature>
<dbReference type="PANTHER" id="PTHR46663:SF2">
    <property type="entry name" value="GGDEF DOMAIN-CONTAINING PROTEIN"/>
    <property type="match status" value="1"/>
</dbReference>
<dbReference type="PATRIC" id="fig|1246995.3.peg.7524"/>
<feature type="transmembrane region" description="Helical" evidence="1">
    <location>
        <begin position="304"/>
        <end position="321"/>
    </location>
</feature>
<dbReference type="InterPro" id="IPR043128">
    <property type="entry name" value="Rev_trsase/Diguanyl_cyclase"/>
</dbReference>
<keyword evidence="1" id="KW-0472">Membrane</keyword>
<dbReference type="AlphaFoldDB" id="U5W9J3"/>
<feature type="transmembrane region" description="Helical" evidence="1">
    <location>
        <begin position="38"/>
        <end position="60"/>
    </location>
</feature>
<dbReference type="InterPro" id="IPR052163">
    <property type="entry name" value="DGC-Regulatory_Protein"/>
</dbReference>
<feature type="transmembrane region" description="Helical" evidence="1">
    <location>
        <begin position="277"/>
        <end position="298"/>
    </location>
</feature>
<feature type="transmembrane region" description="Helical" evidence="1">
    <location>
        <begin position="173"/>
        <end position="199"/>
    </location>
</feature>
<dbReference type="EMBL" id="CP006272">
    <property type="protein sequence ID" value="AGZ45692.1"/>
    <property type="molecule type" value="Genomic_DNA"/>
</dbReference>
<evidence type="ECO:0000256" key="1">
    <source>
        <dbReference type="SAM" id="Phobius"/>
    </source>
</evidence>
<dbReference type="eggNOG" id="COG2199">
    <property type="taxonomic scope" value="Bacteria"/>
</dbReference>
<sequence length="505" mass="53779">MHRPDARRGLRVDPLLVVLAVLALITAVGFALQRATTVAQVATFWLLMAAVHACFAVTSWRVAARSRPSGRHLWSLFAIAGAAFLVGDAGQLVEVARHPAGPSAVVGTSFQFGALAVGVTVLVTGLLRFPLGTMEDNARSRLRLDVATVLAAATTFGLWLFEVPAGDRGGGWFFGLVTAILVLPGMFLVATFAVVRLILSGRTPFTRLTALTGGTAAVMQVVLQAVPGSIYQDPRFMPWLLCANVLASTLLAVAARSQERGARHARQDVTAGPRRRYSILPYAAMVAVWLLTALLLAVEGLDTRAWVVGLGAVVTTVLVIGRQVSDFRAITELLDERDKLTTELSRLAYHDALTGLANRGRFMQRLHDALAAGPVTVFLVDLDDFKPVNDAFGHATGDQLLIEVGRRLRAEVRDGDTVGRLGGDEFAVLMEGLPVDRRKEVADGLSAALSGTVRIGAVDVGLSASVGSATGRQGLQDPDSLLHEADMAMYAVKTDRRILVAGDLV</sequence>
<proteinExistence type="predicted"/>
<dbReference type="PROSITE" id="PS50887">
    <property type="entry name" value="GGDEF"/>
    <property type="match status" value="1"/>
</dbReference>
<feature type="transmembrane region" description="Helical" evidence="1">
    <location>
        <begin position="142"/>
        <end position="161"/>
    </location>
</feature>
<reference evidence="3 4" key="1">
    <citation type="journal article" date="2014" name="J. Biotechnol.">
        <title>Complete genome sequence of the actinobacterium Actinoplanes friuliensis HAG 010964, producer of the lipopeptide antibiotic friulimycin.</title>
        <authorList>
            <person name="Ruckert C."/>
            <person name="Szczepanowski R."/>
            <person name="Albersmeier A."/>
            <person name="Goesmann A."/>
            <person name="Fischer N."/>
            <person name="Steinkamper A."/>
            <person name="Puhler A."/>
            <person name="Biener R."/>
            <person name="Schwartz D."/>
            <person name="Kalinowski J."/>
        </authorList>
    </citation>
    <scope>NUCLEOTIDE SEQUENCE [LARGE SCALE GENOMIC DNA]</scope>
    <source>
        <strain evidence="3 4">DSM 7358</strain>
    </source>
</reference>
<organism evidence="3 4">
    <name type="scientific">Actinoplanes friuliensis DSM 7358</name>
    <dbReference type="NCBI Taxonomy" id="1246995"/>
    <lineage>
        <taxon>Bacteria</taxon>
        <taxon>Bacillati</taxon>
        <taxon>Actinomycetota</taxon>
        <taxon>Actinomycetes</taxon>
        <taxon>Micromonosporales</taxon>
        <taxon>Micromonosporaceae</taxon>
        <taxon>Actinoplanes</taxon>
    </lineage>
</organism>
<keyword evidence="1" id="KW-1133">Transmembrane helix</keyword>
<accession>U5W9J3</accession>
<feature type="domain" description="GGDEF" evidence="2">
    <location>
        <begin position="373"/>
        <end position="505"/>
    </location>
</feature>
<dbReference type="CDD" id="cd01949">
    <property type="entry name" value="GGDEF"/>
    <property type="match status" value="1"/>
</dbReference>
<name>U5W9J3_9ACTN</name>
<keyword evidence="4" id="KW-1185">Reference proteome</keyword>
<dbReference type="NCBIfam" id="TIGR00254">
    <property type="entry name" value="GGDEF"/>
    <property type="match status" value="1"/>
</dbReference>
<feature type="transmembrane region" description="Helical" evidence="1">
    <location>
        <begin position="236"/>
        <end position="256"/>
    </location>
</feature>
<feature type="transmembrane region" description="Helical" evidence="1">
    <location>
        <begin position="72"/>
        <end position="90"/>
    </location>
</feature>
<dbReference type="Pfam" id="PF00990">
    <property type="entry name" value="GGDEF"/>
    <property type="match status" value="1"/>
</dbReference>
<evidence type="ECO:0000313" key="4">
    <source>
        <dbReference type="Proteomes" id="UP000017746"/>
    </source>
</evidence>
<dbReference type="SUPFAM" id="SSF55073">
    <property type="entry name" value="Nucleotide cyclase"/>
    <property type="match status" value="1"/>
</dbReference>
<dbReference type="PANTHER" id="PTHR46663">
    <property type="entry name" value="DIGUANYLATE CYCLASE DGCT-RELATED"/>
    <property type="match status" value="1"/>
</dbReference>
<dbReference type="InterPro" id="IPR029787">
    <property type="entry name" value="Nucleotide_cyclase"/>
</dbReference>
<feature type="transmembrane region" description="Helical" evidence="1">
    <location>
        <begin position="110"/>
        <end position="130"/>
    </location>
</feature>
<dbReference type="STRING" id="1246995.AFR_37190"/>
<dbReference type="Proteomes" id="UP000017746">
    <property type="component" value="Chromosome"/>
</dbReference>
<dbReference type="InterPro" id="IPR000160">
    <property type="entry name" value="GGDEF_dom"/>
</dbReference>
<protein>
    <recommendedName>
        <fullName evidence="2">GGDEF domain-containing protein</fullName>
    </recommendedName>
</protein>
<evidence type="ECO:0000313" key="3">
    <source>
        <dbReference type="EMBL" id="AGZ45692.1"/>
    </source>
</evidence>
<evidence type="ECO:0000259" key="2">
    <source>
        <dbReference type="PROSITE" id="PS50887"/>
    </source>
</evidence>
<dbReference type="SMART" id="SM00267">
    <property type="entry name" value="GGDEF"/>
    <property type="match status" value="1"/>
</dbReference>
<feature type="transmembrane region" description="Helical" evidence="1">
    <location>
        <begin position="12"/>
        <end position="32"/>
    </location>
</feature>
<keyword evidence="1" id="KW-0812">Transmembrane</keyword>
<dbReference type="HOGENOM" id="CLU_000445_129_3_11"/>
<dbReference type="KEGG" id="afs:AFR_37190"/>